<keyword evidence="8" id="KW-1185">Reference proteome</keyword>
<dbReference type="GO" id="GO:0016020">
    <property type="term" value="C:membrane"/>
    <property type="evidence" value="ECO:0007669"/>
    <property type="project" value="UniProtKB-SubCell"/>
</dbReference>
<dbReference type="GO" id="GO:0140359">
    <property type="term" value="F:ABC-type transporter activity"/>
    <property type="evidence" value="ECO:0007669"/>
    <property type="project" value="InterPro"/>
</dbReference>
<evidence type="ECO:0000256" key="2">
    <source>
        <dbReference type="ARBA" id="ARBA00022692"/>
    </source>
</evidence>
<organism evidence="7 8">
    <name type="scientific">Sedimentibacter hydroxybenzoicus DSM 7310</name>
    <dbReference type="NCBI Taxonomy" id="1123245"/>
    <lineage>
        <taxon>Bacteria</taxon>
        <taxon>Bacillati</taxon>
        <taxon>Bacillota</taxon>
        <taxon>Tissierellia</taxon>
        <taxon>Sedimentibacter</taxon>
    </lineage>
</organism>
<keyword evidence="3 5" id="KW-1133">Transmembrane helix</keyword>
<reference evidence="7" key="1">
    <citation type="submission" date="2020-07" db="EMBL/GenBank/DDBJ databases">
        <title>Genomic analysis of a strain of Sedimentibacter Hydroxybenzoicus DSM7310.</title>
        <authorList>
            <person name="Ma S."/>
        </authorList>
    </citation>
    <scope>NUCLEOTIDE SEQUENCE</scope>
    <source>
        <strain evidence="7">DSM 7310</strain>
    </source>
</reference>
<feature type="transmembrane region" description="Helical" evidence="5">
    <location>
        <begin position="221"/>
        <end position="243"/>
    </location>
</feature>
<dbReference type="Pfam" id="PF12698">
    <property type="entry name" value="ABC2_membrane_3"/>
    <property type="match status" value="1"/>
</dbReference>
<comment type="subcellular location">
    <subcellularLocation>
        <location evidence="1">Membrane</location>
        <topology evidence="1">Multi-pass membrane protein</topology>
    </subcellularLocation>
</comment>
<feature type="transmembrane region" description="Helical" evidence="5">
    <location>
        <begin position="146"/>
        <end position="164"/>
    </location>
</feature>
<keyword evidence="2 5" id="KW-0812">Transmembrane</keyword>
<sequence length="330" mass="36797">MGYSFFSLLKKDFTMMLSSKFLLLIVGSLILYSLYINLVYVRTDQAIYPVYLLDPAESIENISGQIIRVDNMEELQSHTSDGYAVGIDATGAAPKIIMTASGLDSTDHTRTAYALSLLSPGQSTPAEVIGQNSKEMKSRREITSEFLFFELAAVGFLGLASTLFEEKYMGVIRIHGVMPISKSLFIFSKLILFLLADLVFAFLLTVINLGLEAGFSVLPAILVQTVILSIIMALVGFFCAVWLPDFKQFSLLYIVFAIFITTPVFLVGQTSITWNWINYHPMYHLFMAIKNACFEMPVGEPVYYIICVVSIVVLFLVAHKTLTREMAKEG</sequence>
<evidence type="ECO:0000313" key="8">
    <source>
        <dbReference type="Proteomes" id="UP000611629"/>
    </source>
</evidence>
<gene>
    <name evidence="7" type="ORF">HZF24_15160</name>
</gene>
<name>A0A974GXS4_SEDHY</name>
<evidence type="ECO:0000256" key="4">
    <source>
        <dbReference type="ARBA" id="ARBA00023136"/>
    </source>
</evidence>
<evidence type="ECO:0000313" key="7">
    <source>
        <dbReference type="EMBL" id="NYB75486.1"/>
    </source>
</evidence>
<evidence type="ECO:0000256" key="1">
    <source>
        <dbReference type="ARBA" id="ARBA00004141"/>
    </source>
</evidence>
<evidence type="ECO:0000256" key="5">
    <source>
        <dbReference type="SAM" id="Phobius"/>
    </source>
</evidence>
<feature type="transmembrane region" description="Helical" evidence="5">
    <location>
        <begin position="250"/>
        <end position="277"/>
    </location>
</feature>
<proteinExistence type="predicted"/>
<dbReference type="Proteomes" id="UP000611629">
    <property type="component" value="Unassembled WGS sequence"/>
</dbReference>
<dbReference type="AlphaFoldDB" id="A0A974GXS4"/>
<feature type="transmembrane region" description="Helical" evidence="5">
    <location>
        <begin position="184"/>
        <end position="209"/>
    </location>
</feature>
<feature type="transmembrane region" description="Helical" evidence="5">
    <location>
        <begin position="301"/>
        <end position="318"/>
    </location>
</feature>
<feature type="transmembrane region" description="Helical" evidence="5">
    <location>
        <begin position="21"/>
        <end position="41"/>
    </location>
</feature>
<dbReference type="EMBL" id="JACBNQ010000022">
    <property type="protein sequence ID" value="NYB75486.1"/>
    <property type="molecule type" value="Genomic_DNA"/>
</dbReference>
<feature type="domain" description="ABC-2 type transporter transmembrane" evidence="6">
    <location>
        <begin position="115"/>
        <end position="317"/>
    </location>
</feature>
<evidence type="ECO:0000259" key="6">
    <source>
        <dbReference type="Pfam" id="PF12698"/>
    </source>
</evidence>
<dbReference type="InterPro" id="IPR013525">
    <property type="entry name" value="ABC2_TM"/>
</dbReference>
<accession>A0A974GXS4</accession>
<evidence type="ECO:0000256" key="3">
    <source>
        <dbReference type="ARBA" id="ARBA00022989"/>
    </source>
</evidence>
<comment type="caution">
    <text evidence="7">The sequence shown here is derived from an EMBL/GenBank/DDBJ whole genome shotgun (WGS) entry which is preliminary data.</text>
</comment>
<keyword evidence="4 5" id="KW-0472">Membrane</keyword>
<protein>
    <submittedName>
        <fullName evidence="7">ABC transporter permease</fullName>
    </submittedName>
</protein>